<comment type="similarity">
    <text evidence="1">Belongs to the LysR transcriptional regulatory family.</text>
</comment>
<dbReference type="SUPFAM" id="SSF46785">
    <property type="entry name" value="Winged helix' DNA-binding domain"/>
    <property type="match status" value="1"/>
</dbReference>
<dbReference type="Gene3D" id="3.40.190.290">
    <property type="match status" value="1"/>
</dbReference>
<dbReference type="Pfam" id="PF03466">
    <property type="entry name" value="LysR_substrate"/>
    <property type="match status" value="1"/>
</dbReference>
<name>A0A2Z3YZK5_9CORY</name>
<gene>
    <name evidence="6" type="primary">yofA_2</name>
    <name evidence="6" type="ORF">Csp1_19850</name>
</gene>
<proteinExistence type="inferred from homology"/>
<evidence type="ECO:0000256" key="2">
    <source>
        <dbReference type="ARBA" id="ARBA00023015"/>
    </source>
</evidence>
<keyword evidence="7" id="KW-1185">Reference proteome</keyword>
<dbReference type="PROSITE" id="PS50931">
    <property type="entry name" value="HTH_LYSR"/>
    <property type="match status" value="1"/>
</dbReference>
<dbReference type="Pfam" id="PF00126">
    <property type="entry name" value="HTH_1"/>
    <property type="match status" value="1"/>
</dbReference>
<dbReference type="InterPro" id="IPR000847">
    <property type="entry name" value="LysR_HTH_N"/>
</dbReference>
<sequence length="300" mass="31838">MTTDLRDLALLVAVVDTGSITAGADLRGMSLSAASTRISRMERQRKLRLLDRNRRGVTATPAGQVMVEQARRIIAETQELDRRMTAYGNGLRREIRLATNSSAVDTLTEFLAATLTRLPDISVIIRETTSSDAVGLVDAGTVDLAVISDAVTADHLDVEPLWDDTLVVIGAGSRTPGPRSPQVGGDATFRNLLDRPLVGLTSTSPLQQLIEDRAAELGVTPSYRVRLPSLAAVCAVAATGAGPAVVPRASARRAGLGNARELPDPWAHRRAVLVTRDRSALSGAAADFCGALLSYRSEVP</sequence>
<evidence type="ECO:0000256" key="4">
    <source>
        <dbReference type="ARBA" id="ARBA00023163"/>
    </source>
</evidence>
<evidence type="ECO:0000256" key="3">
    <source>
        <dbReference type="ARBA" id="ARBA00023125"/>
    </source>
</evidence>
<organism evidence="6 7">
    <name type="scientific">Corynebacterium provencense</name>
    <dbReference type="NCBI Taxonomy" id="1737425"/>
    <lineage>
        <taxon>Bacteria</taxon>
        <taxon>Bacillati</taxon>
        <taxon>Actinomycetota</taxon>
        <taxon>Actinomycetes</taxon>
        <taxon>Mycobacteriales</taxon>
        <taxon>Corynebacteriaceae</taxon>
        <taxon>Corynebacterium</taxon>
    </lineage>
</organism>
<dbReference type="InterPro" id="IPR036390">
    <property type="entry name" value="WH_DNA-bd_sf"/>
</dbReference>
<protein>
    <submittedName>
        <fullName evidence="6">HTH-type transcriptional regulator YofA</fullName>
    </submittedName>
</protein>
<feature type="domain" description="HTH lysR-type" evidence="5">
    <location>
        <begin position="3"/>
        <end position="60"/>
    </location>
</feature>
<dbReference type="InterPro" id="IPR036388">
    <property type="entry name" value="WH-like_DNA-bd_sf"/>
</dbReference>
<dbReference type="STRING" id="1737425.GCA_900049755_02069"/>
<dbReference type="EMBL" id="CP024988">
    <property type="protein sequence ID" value="AWT26753.1"/>
    <property type="molecule type" value="Genomic_DNA"/>
</dbReference>
<dbReference type="Proteomes" id="UP000247696">
    <property type="component" value="Chromosome"/>
</dbReference>
<evidence type="ECO:0000313" key="7">
    <source>
        <dbReference type="Proteomes" id="UP000247696"/>
    </source>
</evidence>
<dbReference type="GO" id="GO:0003700">
    <property type="term" value="F:DNA-binding transcription factor activity"/>
    <property type="evidence" value="ECO:0007669"/>
    <property type="project" value="InterPro"/>
</dbReference>
<accession>A0A2Z3YZK5</accession>
<keyword evidence="4" id="KW-0804">Transcription</keyword>
<dbReference type="KEGG" id="cpre:Csp1_19850"/>
<dbReference type="RefSeq" id="WP_162620246.1">
    <property type="nucleotide sequence ID" value="NZ_CP024988.1"/>
</dbReference>
<dbReference type="AlphaFoldDB" id="A0A2Z3YZK5"/>
<keyword evidence="3" id="KW-0238">DNA-binding</keyword>
<dbReference type="PANTHER" id="PTHR30419">
    <property type="entry name" value="HTH-TYPE TRANSCRIPTIONAL REGULATOR YBHD"/>
    <property type="match status" value="1"/>
</dbReference>
<evidence type="ECO:0000259" key="5">
    <source>
        <dbReference type="PROSITE" id="PS50931"/>
    </source>
</evidence>
<dbReference type="Gene3D" id="1.10.10.10">
    <property type="entry name" value="Winged helix-like DNA-binding domain superfamily/Winged helix DNA-binding domain"/>
    <property type="match status" value="1"/>
</dbReference>
<dbReference type="GO" id="GO:0003677">
    <property type="term" value="F:DNA binding"/>
    <property type="evidence" value="ECO:0007669"/>
    <property type="project" value="UniProtKB-KW"/>
</dbReference>
<dbReference type="SUPFAM" id="SSF53850">
    <property type="entry name" value="Periplasmic binding protein-like II"/>
    <property type="match status" value="1"/>
</dbReference>
<evidence type="ECO:0000313" key="6">
    <source>
        <dbReference type="EMBL" id="AWT26753.1"/>
    </source>
</evidence>
<dbReference type="InterPro" id="IPR050950">
    <property type="entry name" value="HTH-type_LysR_regulators"/>
</dbReference>
<keyword evidence="2" id="KW-0805">Transcription regulation</keyword>
<dbReference type="GO" id="GO:0005829">
    <property type="term" value="C:cytosol"/>
    <property type="evidence" value="ECO:0007669"/>
    <property type="project" value="TreeGrafter"/>
</dbReference>
<reference evidence="7" key="1">
    <citation type="submission" date="2017-11" db="EMBL/GenBank/DDBJ databases">
        <title>Otitis media/interna in a cat caused by the recently described species Corynebacterium provencense.</title>
        <authorList>
            <person name="Kittl S."/>
            <person name="Brodard I."/>
            <person name="Rychener L."/>
            <person name="Jores J."/>
            <person name="Roosje P."/>
            <person name="Gobeli Brawand S."/>
        </authorList>
    </citation>
    <scope>NUCLEOTIDE SEQUENCE [LARGE SCALE GENOMIC DNA]</scope>
    <source>
        <strain evidence="7">17KM38</strain>
    </source>
</reference>
<dbReference type="PANTHER" id="PTHR30419:SF2">
    <property type="entry name" value="LYSR FAMILY TRANSCRIPTIONAL REGULATOR"/>
    <property type="match status" value="1"/>
</dbReference>
<dbReference type="InterPro" id="IPR005119">
    <property type="entry name" value="LysR_subst-bd"/>
</dbReference>
<evidence type="ECO:0000256" key="1">
    <source>
        <dbReference type="ARBA" id="ARBA00009437"/>
    </source>
</evidence>